<evidence type="ECO:0000313" key="5">
    <source>
        <dbReference type="Proteomes" id="UP000426246"/>
    </source>
</evidence>
<evidence type="ECO:0000256" key="2">
    <source>
        <dbReference type="SAM" id="SignalP"/>
    </source>
</evidence>
<dbReference type="GO" id="GO:0003755">
    <property type="term" value="F:peptidyl-prolyl cis-trans isomerase activity"/>
    <property type="evidence" value="ECO:0007669"/>
    <property type="project" value="UniProtKB-KW"/>
</dbReference>
<proteinExistence type="predicted"/>
<feature type="domain" description="PpiC" evidence="3">
    <location>
        <begin position="243"/>
        <end position="346"/>
    </location>
</feature>
<dbReference type="InterPro" id="IPR012854">
    <property type="entry name" value="Cu_amine_oxidase-like_N"/>
</dbReference>
<keyword evidence="1 4" id="KW-0413">Isomerase</keyword>
<dbReference type="OrthoDB" id="14196at2"/>
<keyword evidence="5" id="KW-1185">Reference proteome</keyword>
<dbReference type="SUPFAM" id="SSF54534">
    <property type="entry name" value="FKBP-like"/>
    <property type="match status" value="1"/>
</dbReference>
<keyword evidence="1" id="KW-0697">Rotamase</keyword>
<dbReference type="EMBL" id="CP034235">
    <property type="protein sequence ID" value="QGQ96792.1"/>
    <property type="molecule type" value="Genomic_DNA"/>
</dbReference>
<dbReference type="RefSeq" id="WP_155701865.1">
    <property type="nucleotide sequence ID" value="NZ_CP034235.1"/>
</dbReference>
<dbReference type="InterPro" id="IPR036582">
    <property type="entry name" value="Mao_N_sf"/>
</dbReference>
<dbReference type="SUPFAM" id="SSF55383">
    <property type="entry name" value="Copper amine oxidase, domain N"/>
    <property type="match status" value="1"/>
</dbReference>
<dbReference type="Pfam" id="PF07833">
    <property type="entry name" value="Cu_amine_oxidN1"/>
    <property type="match status" value="1"/>
</dbReference>
<name>A0A6B8RMA4_9BACL</name>
<feature type="chain" id="PRO_5038391694" evidence="2">
    <location>
        <begin position="28"/>
        <end position="386"/>
    </location>
</feature>
<evidence type="ECO:0000256" key="1">
    <source>
        <dbReference type="PROSITE-ProRule" id="PRU00278"/>
    </source>
</evidence>
<dbReference type="PROSITE" id="PS50198">
    <property type="entry name" value="PPIC_PPIASE_2"/>
    <property type="match status" value="1"/>
</dbReference>
<gene>
    <name evidence="4" type="ORF">EHS13_18855</name>
</gene>
<evidence type="ECO:0000259" key="3">
    <source>
        <dbReference type="PROSITE" id="PS50198"/>
    </source>
</evidence>
<accession>A0A6B8RMA4</accession>
<dbReference type="Pfam" id="PF13616">
    <property type="entry name" value="Rotamase_3"/>
    <property type="match status" value="1"/>
</dbReference>
<dbReference type="InterPro" id="IPR046357">
    <property type="entry name" value="PPIase_dom_sf"/>
</dbReference>
<keyword evidence="2" id="KW-0732">Signal</keyword>
<dbReference type="KEGG" id="ppsc:EHS13_18855"/>
<dbReference type="PANTHER" id="PTHR47245">
    <property type="entry name" value="PEPTIDYLPROLYL ISOMERASE"/>
    <property type="match status" value="1"/>
</dbReference>
<dbReference type="AlphaFoldDB" id="A0A6B8RMA4"/>
<dbReference type="InterPro" id="IPR000297">
    <property type="entry name" value="PPIase_PpiC"/>
</dbReference>
<dbReference type="PANTHER" id="PTHR47245:SF2">
    <property type="entry name" value="PEPTIDYL-PROLYL CIS-TRANS ISOMERASE HP_0175-RELATED"/>
    <property type="match status" value="1"/>
</dbReference>
<reference evidence="5" key="1">
    <citation type="submission" date="2018-11" db="EMBL/GenBank/DDBJ databases">
        <title>Complete genome sequence of Paenibacillus sp. ML311-T8.</title>
        <authorList>
            <person name="Nam Y.-D."/>
            <person name="Kang J."/>
            <person name="Chung W.-H."/>
            <person name="Park Y.S."/>
        </authorList>
    </citation>
    <scope>NUCLEOTIDE SEQUENCE [LARGE SCALE GENOMIC DNA]</scope>
    <source>
        <strain evidence="5">ML311-T8</strain>
    </source>
</reference>
<sequence length="386" mass="42243">MKDKVKGLIIGLSIGSLIAGSAAYASATQIEVVFKSIKYMFNGVEKKSTQGQGFVYNNTTYVPLRFVGEALGQEVKWDEKNQTVWFSDKPAAKPTDVKPATGAKAAAVYKGGSLSTQDFNTFLAIMQLYNPDYTKSLTDAAFNEQMLKDDITLKILAKRGQALTGKSFKEDAAAQLADLKIQFAQVFGTEVTWDKRLLELKITDANMVTYLEERLLGNVYLTSKVSDSSLRDDYIKGLSTNAYDNATVSHILISLTLEDGTARTPEDALKRANEVIAKLNAGEAFADLAKQYSDDAGSKDNGGQYESTNVNGWVTEFKDAVIALPLNKVSEPVLSQFGYHIIRVDAKSQTTFEQAKEALSANHIQQAYQTFTTNELPGLIVSTPSK</sequence>
<protein>
    <submittedName>
        <fullName evidence="4">Peptidylprolyl isomerase</fullName>
    </submittedName>
</protein>
<feature type="signal peptide" evidence="2">
    <location>
        <begin position="1"/>
        <end position="27"/>
    </location>
</feature>
<dbReference type="Gene3D" id="3.30.457.10">
    <property type="entry name" value="Copper amine oxidase-like, N-terminal domain"/>
    <property type="match status" value="1"/>
</dbReference>
<dbReference type="Gene3D" id="3.10.50.40">
    <property type="match status" value="1"/>
</dbReference>
<organism evidence="4 5">
    <name type="scientific">Paenibacillus psychroresistens</name>
    <dbReference type="NCBI Taxonomy" id="1778678"/>
    <lineage>
        <taxon>Bacteria</taxon>
        <taxon>Bacillati</taxon>
        <taxon>Bacillota</taxon>
        <taxon>Bacilli</taxon>
        <taxon>Bacillales</taxon>
        <taxon>Paenibacillaceae</taxon>
        <taxon>Paenibacillus</taxon>
    </lineage>
</organism>
<dbReference type="Proteomes" id="UP000426246">
    <property type="component" value="Chromosome"/>
</dbReference>
<dbReference type="InterPro" id="IPR050245">
    <property type="entry name" value="PrsA_foldase"/>
</dbReference>
<evidence type="ECO:0000313" key="4">
    <source>
        <dbReference type="EMBL" id="QGQ96792.1"/>
    </source>
</evidence>